<feature type="binding site" evidence="4">
    <location>
        <begin position="233"/>
        <end position="235"/>
    </location>
    <ligand>
        <name>acetyl-CoA</name>
        <dbReference type="ChEBI" id="CHEBI:57288"/>
        <label>2</label>
    </ligand>
</feature>
<evidence type="ECO:0000313" key="7">
    <source>
        <dbReference type="Proteomes" id="UP001526201"/>
    </source>
</evidence>
<keyword evidence="7" id="KW-1185">Reference proteome</keyword>
<organism evidence="6 7">
    <name type="scientific">Mycolicibacterium komossense</name>
    <dbReference type="NCBI Taxonomy" id="1779"/>
    <lineage>
        <taxon>Bacteria</taxon>
        <taxon>Bacillati</taxon>
        <taxon>Actinomycetota</taxon>
        <taxon>Actinomycetes</taxon>
        <taxon>Mycobacteriales</taxon>
        <taxon>Mycobacteriaceae</taxon>
        <taxon>Mycolicibacterium</taxon>
    </lineage>
</organism>
<dbReference type="PANTHER" id="PTHR43617">
    <property type="entry name" value="L-AMINO ACID N-ACETYLTRANSFERASE"/>
    <property type="match status" value="1"/>
</dbReference>
<dbReference type="RefSeq" id="WP_264071901.1">
    <property type="nucleotide sequence ID" value="NZ_JACKTY010000051.1"/>
</dbReference>
<dbReference type="HAMAP" id="MF_01698">
    <property type="entry name" value="MshD"/>
    <property type="match status" value="1"/>
</dbReference>
<sequence length="303" mass="33029">MTRLHWSSSLTPDDQQQIREIVNAATEFDGVAPVGEQVLRELGQQRTEHLTAAGNDGSLLGYLNLTPEMAELVVRPDARKRGVGTALIAGALERTEGRTRFWAHGTLPAAKATAAALHLTPVRELLQMRRSLRELTAAEIPENLEIRTYAGPSDDAELLRVNNAAFAWHPEQGGWTDAEIAERRGEAWFDPSGLFLAFGRGQGDVPERLLGFHWTKVHAEEPGVGRVGEVYIVGVDPQAQGRGLGRTLTQVGVAWLARELAAEADPTVLLYVESDNAAAVRTYERLGFVVHSVDTAYAAVIDI</sequence>
<feature type="binding site" evidence="4">
    <location>
        <begin position="72"/>
        <end position="74"/>
    </location>
    <ligand>
        <name>acetyl-CoA</name>
        <dbReference type="ChEBI" id="CHEBI:57288"/>
        <label>1</label>
    </ligand>
</feature>
<dbReference type="InterPro" id="IPR050276">
    <property type="entry name" value="MshD_Acetyltransferase"/>
</dbReference>
<name>A0ABT3CM43_9MYCO</name>
<feature type="binding site" evidence="4">
    <location>
        <position position="229"/>
    </location>
    <ligand>
        <name>1D-myo-inositol 2-(L-cysteinylamino)-2-deoxy-alpha-D-glucopyranoside</name>
        <dbReference type="ChEBI" id="CHEBI:58887"/>
    </ligand>
</feature>
<dbReference type="GO" id="GO:0035447">
    <property type="term" value="F:mycothiol synthase activity"/>
    <property type="evidence" value="ECO:0007669"/>
    <property type="project" value="UniProtKB-EC"/>
</dbReference>
<keyword evidence="3 4" id="KW-0012">Acyltransferase</keyword>
<evidence type="ECO:0000256" key="3">
    <source>
        <dbReference type="ARBA" id="ARBA00023315"/>
    </source>
</evidence>
<dbReference type="Gene3D" id="3.40.630.30">
    <property type="match status" value="1"/>
</dbReference>
<protein>
    <recommendedName>
        <fullName evidence="4">Mycothiol acetyltransferase</fullName>
        <shortName evidence="4">MSH acetyltransferase</shortName>
        <ecNumber evidence="4">2.3.1.189</ecNumber>
    </recommendedName>
    <alternativeName>
        <fullName evidence="4">Mycothiol synthase</fullName>
    </alternativeName>
</protein>
<dbReference type="InterPro" id="IPR017813">
    <property type="entry name" value="Mycothiol_AcTrfase"/>
</dbReference>
<evidence type="ECO:0000313" key="6">
    <source>
        <dbReference type="EMBL" id="MCV7230618.1"/>
    </source>
</evidence>
<dbReference type="Proteomes" id="UP001526201">
    <property type="component" value="Unassembled WGS sequence"/>
</dbReference>
<comment type="caution">
    <text evidence="6">The sequence shown here is derived from an EMBL/GenBank/DDBJ whole genome shotgun (WGS) entry which is preliminary data.</text>
</comment>
<feature type="binding site" evidence="4">
    <location>
        <position position="36"/>
    </location>
    <ligand>
        <name>1D-myo-inositol 2-(L-cysteinylamino)-2-deoxy-alpha-D-glucopyranoside</name>
        <dbReference type="ChEBI" id="CHEBI:58887"/>
    </ligand>
</feature>
<feature type="binding site" evidence="4">
    <location>
        <begin position="80"/>
        <end position="85"/>
    </location>
    <ligand>
        <name>acetyl-CoA</name>
        <dbReference type="ChEBI" id="CHEBI:57288"/>
        <label>1</label>
    </ligand>
</feature>
<dbReference type="EMBL" id="JACKTY010000051">
    <property type="protein sequence ID" value="MCV7230618.1"/>
    <property type="molecule type" value="Genomic_DNA"/>
</dbReference>
<feature type="binding site" evidence="4">
    <location>
        <position position="216"/>
    </location>
    <ligand>
        <name>1D-myo-inositol 2-(L-cysteinylamino)-2-deoxy-alpha-D-glucopyranoside</name>
        <dbReference type="ChEBI" id="CHEBI:58887"/>
    </ligand>
</feature>
<comment type="subunit">
    <text evidence="4">Monomer.</text>
</comment>
<comment type="similarity">
    <text evidence="4">Belongs to the acetyltransferase family. MshD subfamily.</text>
</comment>
<feature type="binding site" evidence="4">
    <location>
        <position position="271"/>
    </location>
    <ligand>
        <name>1D-myo-inositol 2-(L-cysteinylamino)-2-deoxy-alpha-D-glucopyranoside</name>
        <dbReference type="ChEBI" id="CHEBI:58887"/>
    </ligand>
</feature>
<dbReference type="EC" id="2.3.1.189" evidence="4"/>
<dbReference type="NCBIfam" id="TIGR03448">
    <property type="entry name" value="mycothiol_MshD"/>
    <property type="match status" value="1"/>
</dbReference>
<proteinExistence type="inferred from homology"/>
<dbReference type="CDD" id="cd04301">
    <property type="entry name" value="NAT_SF"/>
    <property type="match status" value="2"/>
</dbReference>
<gene>
    <name evidence="4 6" type="primary">mshD</name>
    <name evidence="6" type="ORF">H7J73_31885</name>
</gene>
<evidence type="ECO:0000259" key="5">
    <source>
        <dbReference type="PROSITE" id="PS51186"/>
    </source>
</evidence>
<reference evidence="6 7" key="1">
    <citation type="journal article" date="2022" name="BMC Genomics">
        <title>Comparative genome analysis of mycobacteria focusing on tRNA and non-coding RNA.</title>
        <authorList>
            <person name="Behra P.R.K."/>
            <person name="Pettersson B.M.F."/>
            <person name="Ramesh M."/>
            <person name="Das S."/>
            <person name="Dasgupta S."/>
            <person name="Kirsebom L.A."/>
        </authorList>
    </citation>
    <scope>NUCLEOTIDE SEQUENCE [LARGE SCALE GENOMIC DNA]</scope>
    <source>
        <strain evidence="6 7">DSM 44078</strain>
    </source>
</reference>
<dbReference type="SUPFAM" id="SSF55729">
    <property type="entry name" value="Acyl-CoA N-acyltransferases (Nat)"/>
    <property type="match status" value="1"/>
</dbReference>
<dbReference type="PROSITE" id="PS51186">
    <property type="entry name" value="GNAT"/>
    <property type="match status" value="2"/>
</dbReference>
<evidence type="ECO:0000256" key="1">
    <source>
        <dbReference type="ARBA" id="ARBA00022679"/>
    </source>
</evidence>
<keyword evidence="1 4" id="KW-0808">Transferase</keyword>
<evidence type="ECO:0000256" key="2">
    <source>
        <dbReference type="ARBA" id="ARBA00022737"/>
    </source>
</evidence>
<comment type="function">
    <text evidence="4">Catalyzes the transfer of acetyl from acetyl-CoA to desacetylmycothiol (Cys-GlcN-Ins) to form mycothiol.</text>
</comment>
<feature type="domain" description="N-acetyltransferase" evidence="5">
    <location>
        <begin position="1"/>
        <end position="147"/>
    </location>
</feature>
<feature type="binding site" evidence="4">
    <location>
        <position position="171"/>
    </location>
    <ligand>
        <name>1D-myo-inositol 2-(L-cysteinylamino)-2-deoxy-alpha-D-glucopyranoside</name>
        <dbReference type="ChEBI" id="CHEBI:58887"/>
    </ligand>
</feature>
<comment type="catalytic activity">
    <reaction evidence="4">
        <text>1D-myo-inositol 2-(L-cysteinylamino)-2-deoxy-alpha-D-glucopyranoside + acetyl-CoA = mycothiol + CoA + H(+)</text>
        <dbReference type="Rhea" id="RHEA:26172"/>
        <dbReference type="ChEBI" id="CHEBI:15378"/>
        <dbReference type="ChEBI" id="CHEBI:16768"/>
        <dbReference type="ChEBI" id="CHEBI:57287"/>
        <dbReference type="ChEBI" id="CHEBI:57288"/>
        <dbReference type="ChEBI" id="CHEBI:58887"/>
        <dbReference type="EC" id="2.3.1.189"/>
    </reaction>
</comment>
<keyword evidence="2 4" id="KW-0677">Repeat</keyword>
<evidence type="ECO:0000256" key="4">
    <source>
        <dbReference type="HAMAP-Rule" id="MF_01698"/>
    </source>
</evidence>
<dbReference type="InterPro" id="IPR016181">
    <property type="entry name" value="Acyl_CoA_acyltransferase"/>
</dbReference>
<dbReference type="PIRSF" id="PIRSF021524">
    <property type="entry name" value="MSH_acetyltransferase"/>
    <property type="match status" value="1"/>
</dbReference>
<feature type="domain" description="N-acetyltransferase" evidence="5">
    <location>
        <begin position="144"/>
        <end position="303"/>
    </location>
</feature>
<dbReference type="InterPro" id="IPR000182">
    <property type="entry name" value="GNAT_dom"/>
</dbReference>
<dbReference type="PANTHER" id="PTHR43617:SF31">
    <property type="entry name" value="MYCOTHIOL ACETYLTRANSFERASE"/>
    <property type="match status" value="1"/>
</dbReference>
<feature type="binding site" evidence="4">
    <location>
        <begin position="276"/>
        <end position="281"/>
    </location>
    <ligand>
        <name>acetyl-CoA</name>
        <dbReference type="ChEBI" id="CHEBI:57288"/>
        <label>2</label>
    </ligand>
</feature>
<feature type="binding site" evidence="4">
    <location>
        <begin position="240"/>
        <end position="246"/>
    </location>
    <ligand>
        <name>acetyl-CoA</name>
        <dbReference type="ChEBI" id="CHEBI:57288"/>
        <label>2</label>
    </ligand>
</feature>
<dbReference type="Pfam" id="PF00583">
    <property type="entry name" value="Acetyltransf_1"/>
    <property type="match status" value="2"/>
</dbReference>
<accession>A0ABT3CM43</accession>